<dbReference type="EMBL" id="VOQR01000001">
    <property type="protein sequence ID" value="TXC71449.1"/>
    <property type="molecule type" value="Genomic_DNA"/>
</dbReference>
<evidence type="ECO:0000313" key="1">
    <source>
        <dbReference type="EMBL" id="TXC71449.1"/>
    </source>
</evidence>
<accession>A0A5C6UFE7</accession>
<organism evidence="1 2">
    <name type="scientific">Sphingomonas ginsenosidivorax</name>
    <dbReference type="NCBI Taxonomy" id="862135"/>
    <lineage>
        <taxon>Bacteria</taxon>
        <taxon>Pseudomonadati</taxon>
        <taxon>Pseudomonadota</taxon>
        <taxon>Alphaproteobacteria</taxon>
        <taxon>Sphingomonadales</taxon>
        <taxon>Sphingomonadaceae</taxon>
        <taxon>Sphingomonas</taxon>
    </lineage>
</organism>
<sequence>MQGQPGKGGKAYNESRARLEADRTGNCRAAVAESADDIVVVARRLRRLRLTYASSGRILRWCRTSISSGDRRVDRIGCAIVRACVREGFGDRGPDIACFRRKVESLEPD</sequence>
<proteinExistence type="predicted"/>
<evidence type="ECO:0000313" key="2">
    <source>
        <dbReference type="Proteomes" id="UP000321250"/>
    </source>
</evidence>
<dbReference type="Proteomes" id="UP000321250">
    <property type="component" value="Unassembled WGS sequence"/>
</dbReference>
<protein>
    <submittedName>
        <fullName evidence="1">Uncharacterized protein</fullName>
    </submittedName>
</protein>
<keyword evidence="2" id="KW-1185">Reference proteome</keyword>
<reference evidence="1 2" key="1">
    <citation type="journal article" date="2013" name="Antonie Van Leeuwenhoek">
        <title>Sphingomonas ginsenosidivorax sp. nov., with the ability to transform ginsenosides.</title>
        <authorList>
            <person name="Jin X.F."/>
            <person name="Kim J.K."/>
            <person name="Liu Q.M."/>
            <person name="Kang M.S."/>
            <person name="He D."/>
            <person name="Jin F.X."/>
            <person name="Kim S.C."/>
            <person name="Im W.T."/>
        </authorList>
    </citation>
    <scope>NUCLEOTIDE SEQUENCE [LARGE SCALE GENOMIC DNA]</scope>
    <source>
        <strain evidence="1 2">KHI67</strain>
    </source>
</reference>
<dbReference type="OrthoDB" id="7574462at2"/>
<dbReference type="RefSeq" id="WP_147082727.1">
    <property type="nucleotide sequence ID" value="NZ_VOQR01000001.1"/>
</dbReference>
<gene>
    <name evidence="1" type="ORF">FSB78_11225</name>
</gene>
<comment type="caution">
    <text evidence="1">The sequence shown here is derived from an EMBL/GenBank/DDBJ whole genome shotgun (WGS) entry which is preliminary data.</text>
</comment>
<name>A0A5C6UFE7_9SPHN</name>
<dbReference type="AlphaFoldDB" id="A0A5C6UFE7"/>